<evidence type="ECO:0000259" key="2">
    <source>
        <dbReference type="Pfam" id="PF21193"/>
    </source>
</evidence>
<evidence type="ECO:0008006" key="4">
    <source>
        <dbReference type="Google" id="ProtNLM"/>
    </source>
</evidence>
<dbReference type="GO" id="GO:0043023">
    <property type="term" value="F:ribosomal large subunit binding"/>
    <property type="evidence" value="ECO:0007669"/>
    <property type="project" value="InterPro"/>
</dbReference>
<evidence type="ECO:0000259" key="1">
    <source>
        <dbReference type="Pfam" id="PF21192"/>
    </source>
</evidence>
<dbReference type="ExpressionAtlas" id="I3SQE1">
    <property type="expression patterns" value="differential"/>
</dbReference>
<proteinExistence type="evidence at transcript level"/>
<dbReference type="EMBL" id="BT142689">
    <property type="protein sequence ID" value="AFK42483.1"/>
    <property type="molecule type" value="mRNA"/>
</dbReference>
<dbReference type="PANTHER" id="PTHR12746:SF2">
    <property type="entry name" value="60S RIBOSOMAL EXPORT PROTEIN NMD3"/>
    <property type="match status" value="1"/>
</dbReference>
<dbReference type="InterPro" id="IPR048898">
    <property type="entry name" value="OB_NMD3"/>
</dbReference>
<dbReference type="AlphaFoldDB" id="I3SQE1"/>
<dbReference type="Pfam" id="PF21193">
    <property type="entry name" value="NMD_SH3"/>
    <property type="match status" value="1"/>
</dbReference>
<dbReference type="InterPro" id="IPR048899">
    <property type="entry name" value="NMD_SH3"/>
</dbReference>
<dbReference type="PANTHER" id="PTHR12746">
    <property type="entry name" value="NONSENSE-MEDIATED MRNA DECAY PROTEIN 3"/>
    <property type="match status" value="1"/>
</dbReference>
<organism evidence="3">
    <name type="scientific">Medicago truncatula</name>
    <name type="common">Barrel medic</name>
    <name type="synonym">Medicago tribuloides</name>
    <dbReference type="NCBI Taxonomy" id="3880"/>
    <lineage>
        <taxon>Eukaryota</taxon>
        <taxon>Viridiplantae</taxon>
        <taxon>Streptophyta</taxon>
        <taxon>Embryophyta</taxon>
        <taxon>Tracheophyta</taxon>
        <taxon>Spermatophyta</taxon>
        <taxon>Magnoliopsida</taxon>
        <taxon>eudicotyledons</taxon>
        <taxon>Gunneridae</taxon>
        <taxon>Pentapetalae</taxon>
        <taxon>rosids</taxon>
        <taxon>fabids</taxon>
        <taxon>Fabales</taxon>
        <taxon>Fabaceae</taxon>
        <taxon>Papilionoideae</taxon>
        <taxon>50 kb inversion clade</taxon>
        <taxon>NPAAA clade</taxon>
        <taxon>Hologalegina</taxon>
        <taxon>IRL clade</taxon>
        <taxon>Trifolieae</taxon>
        <taxon>Medicago</taxon>
    </lineage>
</organism>
<accession>I3SQE1</accession>
<name>I3SQE1_MEDTR</name>
<evidence type="ECO:0000313" key="3">
    <source>
        <dbReference type="EMBL" id="AFK42483.1"/>
    </source>
</evidence>
<protein>
    <recommendedName>
        <fullName evidence="4">Nonsense-mediated mRNA decay protein</fullName>
    </recommendedName>
</protein>
<reference evidence="3" key="1">
    <citation type="submission" date="2012-05" db="EMBL/GenBank/DDBJ databases">
        <authorList>
            <person name="Krishnakumar V."/>
            <person name="Cheung F."/>
            <person name="Xiao Y."/>
            <person name="Chan A."/>
            <person name="Moskal W.A."/>
            <person name="Town C.D."/>
        </authorList>
    </citation>
    <scope>NUCLEOTIDE SEQUENCE</scope>
</reference>
<dbReference type="InterPro" id="IPR039768">
    <property type="entry name" value="Nmd3"/>
</dbReference>
<feature type="domain" description="60S ribosomal export protein NMD3 OB-fold" evidence="1">
    <location>
        <begin position="202"/>
        <end position="268"/>
    </location>
</feature>
<dbReference type="Pfam" id="PF21192">
    <property type="entry name" value="OB_NMD3"/>
    <property type="match status" value="1"/>
</dbReference>
<sequence length="342" mass="38590">MEQGWRSVVKVRQQHVSQLRTVFHLEQISVMTNLGILDDVEKIIYDVDQGFSFCFNIISCAWYFATLIGDIVPVKSNWAMIIPRTERYLFSVEIVPICCGDLIFLPPNVVASLGPNIGPIVICTRVAKTFTLLDPFTLTHCFLDAHQYWKAPFTHSFNRTQLVEYVVLDIVLLQDNQQDNQDEEEEVVEENREKKYAAAAAAAKKYRLADAVVARVKDTGNNDTTFQIRTHLGRILKPGDHALGYDLSGGEGGADTNTNNNLPAAILISKISYAEVNGRVVAVKDKWESDYQLFFNDLQQDPQLLFKITAAYRNPNNHYTYGGPFVDPPTRPFDPLEDLLDG</sequence>
<feature type="domain" description="60S ribosomal export protein NMD3 SH3" evidence="2">
    <location>
        <begin position="97"/>
        <end position="141"/>
    </location>
</feature>